<dbReference type="GO" id="GO:0009279">
    <property type="term" value="C:cell outer membrane"/>
    <property type="evidence" value="ECO:0007669"/>
    <property type="project" value="UniProtKB-SubCell"/>
</dbReference>
<evidence type="ECO:0000256" key="1">
    <source>
        <dbReference type="ARBA" id="ARBA00004442"/>
    </source>
</evidence>
<dbReference type="SUPFAM" id="SSF48452">
    <property type="entry name" value="TPR-like"/>
    <property type="match status" value="1"/>
</dbReference>
<dbReference type="CDD" id="cd08977">
    <property type="entry name" value="SusD"/>
    <property type="match status" value="1"/>
</dbReference>
<evidence type="ECO:0000256" key="4">
    <source>
        <dbReference type="ARBA" id="ARBA00023136"/>
    </source>
</evidence>
<dbReference type="RefSeq" id="WP_115812900.1">
    <property type="nucleotide sequence ID" value="NZ_QREI01000011.1"/>
</dbReference>
<comment type="caution">
    <text evidence="8">The sequence shown here is derived from an EMBL/GenBank/DDBJ whole genome shotgun (WGS) entry which is preliminary data.</text>
</comment>
<evidence type="ECO:0000256" key="5">
    <source>
        <dbReference type="ARBA" id="ARBA00023237"/>
    </source>
</evidence>
<dbReference type="Pfam" id="PF07980">
    <property type="entry name" value="SusD_RagB"/>
    <property type="match status" value="1"/>
</dbReference>
<evidence type="ECO:0000256" key="2">
    <source>
        <dbReference type="ARBA" id="ARBA00006275"/>
    </source>
</evidence>
<protein>
    <submittedName>
        <fullName evidence="8">SusD-like starch-binding protein associating with outer membrane</fullName>
    </submittedName>
</protein>
<sequence length="467" mass="52678">MKPIENLNHIFNTLLWGTFIFLTLLHTSCEDFTEIDSPNNQLIGIQVFEDASTVDAAFAHIYSQLRDVAFTSGNTSGLSYLMGHFTDELTLYSNSQPDVQNYSNNTLISSDGKANTLWSSGYNLIYASNRILEGVTHSSALSQADKDRFLGEAYFVRAFIHFNLMNLFGAIPYITSTDYQINKNVSRLDTEVIYQSLIADLQLAKTLLPETDTSYNKLRPNFWVAAALLAKVYLYHEDWQLAHTEATDVISNGGYVLSTDLSQVFLKTSTATLWQLGEGTAGTNTLDAFTFIFASGPPPNSALSSYLIADFEDGDSRFTNWTGVISEEENTWYYPYKYKLNSPTGNTEECTILFRLAELYLIAAEAYAHDENISEALNYLNPIRTRALLDPITTSDLDVLLNAIYQERRIELFTEQGHRFFDLKRTGRTFTELAPIKPHWEPSDTLLPIPESELLLNTNLNPQNDGY</sequence>
<accession>A0A3D9LK99</accession>
<dbReference type="EMBL" id="QREI01000011">
    <property type="protein sequence ID" value="REE07798.1"/>
    <property type="molecule type" value="Genomic_DNA"/>
</dbReference>
<dbReference type="InterPro" id="IPR033985">
    <property type="entry name" value="SusD-like_N"/>
</dbReference>
<dbReference type="Pfam" id="PF14322">
    <property type="entry name" value="SusD-like_3"/>
    <property type="match status" value="1"/>
</dbReference>
<evidence type="ECO:0000259" key="7">
    <source>
        <dbReference type="Pfam" id="PF14322"/>
    </source>
</evidence>
<dbReference type="Gene3D" id="1.25.40.390">
    <property type="match status" value="1"/>
</dbReference>
<organism evidence="8 9">
    <name type="scientific">Winogradskyella pacifica</name>
    <dbReference type="NCBI Taxonomy" id="664642"/>
    <lineage>
        <taxon>Bacteria</taxon>
        <taxon>Pseudomonadati</taxon>
        <taxon>Bacteroidota</taxon>
        <taxon>Flavobacteriia</taxon>
        <taxon>Flavobacteriales</taxon>
        <taxon>Flavobacteriaceae</taxon>
        <taxon>Winogradskyella</taxon>
    </lineage>
</organism>
<comment type="similarity">
    <text evidence="2">Belongs to the SusD family.</text>
</comment>
<feature type="domain" description="SusD-like N-terminal" evidence="7">
    <location>
        <begin position="97"/>
        <end position="234"/>
    </location>
</feature>
<dbReference type="AlphaFoldDB" id="A0A3D9LK99"/>
<dbReference type="Proteomes" id="UP000256919">
    <property type="component" value="Unassembled WGS sequence"/>
</dbReference>
<keyword evidence="3" id="KW-0732">Signal</keyword>
<evidence type="ECO:0000256" key="3">
    <source>
        <dbReference type="ARBA" id="ARBA00022729"/>
    </source>
</evidence>
<proteinExistence type="inferred from homology"/>
<feature type="domain" description="RagB/SusD" evidence="6">
    <location>
        <begin position="323"/>
        <end position="467"/>
    </location>
</feature>
<comment type="subcellular location">
    <subcellularLocation>
        <location evidence="1">Cell outer membrane</location>
    </subcellularLocation>
</comment>
<dbReference type="InterPro" id="IPR012944">
    <property type="entry name" value="SusD_RagB_dom"/>
</dbReference>
<keyword evidence="9" id="KW-1185">Reference proteome</keyword>
<reference evidence="8 9" key="1">
    <citation type="submission" date="2018-07" db="EMBL/GenBank/DDBJ databases">
        <title>Genomic Encyclopedia of Type Strains, Phase III (KMG-III): the genomes of soil and plant-associated and newly described type strains.</title>
        <authorList>
            <person name="Whitman W."/>
        </authorList>
    </citation>
    <scope>NUCLEOTIDE SEQUENCE [LARGE SCALE GENOMIC DNA]</scope>
    <source>
        <strain evidence="8 9">CECT 7948</strain>
    </source>
</reference>
<dbReference type="InterPro" id="IPR011990">
    <property type="entry name" value="TPR-like_helical_dom_sf"/>
</dbReference>
<evidence type="ECO:0000313" key="8">
    <source>
        <dbReference type="EMBL" id="REE07798.1"/>
    </source>
</evidence>
<evidence type="ECO:0000259" key="6">
    <source>
        <dbReference type="Pfam" id="PF07980"/>
    </source>
</evidence>
<dbReference type="OrthoDB" id="621570at2"/>
<name>A0A3D9LK99_9FLAO</name>
<keyword evidence="4" id="KW-0472">Membrane</keyword>
<gene>
    <name evidence="8" type="ORF">DFQ09_111128</name>
</gene>
<keyword evidence="5" id="KW-0998">Cell outer membrane</keyword>
<evidence type="ECO:0000313" key="9">
    <source>
        <dbReference type="Proteomes" id="UP000256919"/>
    </source>
</evidence>